<dbReference type="InterPro" id="IPR000073">
    <property type="entry name" value="AB_hydrolase_1"/>
</dbReference>
<dbReference type="GO" id="GO:0016787">
    <property type="term" value="F:hydrolase activity"/>
    <property type="evidence" value="ECO:0007669"/>
    <property type="project" value="UniProtKB-KW"/>
</dbReference>
<keyword evidence="9" id="KW-1185">Reference proteome</keyword>
<evidence type="ECO:0000259" key="6">
    <source>
        <dbReference type="Pfam" id="PF00561"/>
    </source>
</evidence>
<evidence type="ECO:0000313" key="9">
    <source>
        <dbReference type="Proteomes" id="UP000460435"/>
    </source>
</evidence>
<evidence type="ECO:0000256" key="3">
    <source>
        <dbReference type="ARBA" id="ARBA00022801"/>
    </source>
</evidence>
<dbReference type="AlphaFoldDB" id="A0A7K3M322"/>
<dbReference type="PANTHER" id="PTHR43248">
    <property type="entry name" value="2-SUCCINYL-6-HYDROXY-2,4-CYCLOHEXADIENE-1-CARBOXYLATE SYNTHASE"/>
    <property type="match status" value="1"/>
</dbReference>
<keyword evidence="3 8" id="KW-0378">Hydrolase</keyword>
<sequence length="589" mass="62888">MPASRLGARILACTAVTGLAVASATPASFAAPVPGIAPPPSFSPVATTTQVDAPVPELDWDTCDDDEDETDSGELAGFLCATAEVPTDYNDPHGSTTTIHLTKLPATGAKTRIGTLFTNPGGPGDSGVDFVHQVGRNVYTEDVRAHFDILGFDPRAVGRSDPATCYPTQDDEAAALATQLHFPANDADERTYVRDTIRMATLCRMTSRERFEHSSTANVARDMDLLRQALGEDQLTYVGYSYGSYLGATYARLFPERVRALAVDGTIVPEDYAGRPGAEDRSTPERMGQGAGAAEAFAEFLRLCTEAGSQNCALAGLGDPETVVEDTFTRLKSTPIDMELPGVGPVEFTYPAVVAQTYTSLYHPGSWSQLADLIAQLAAGDTELTGEAASLVEQSTHGAPQRQRRGEDYPSVGGTLASGCVDTGTTGDPRGFAERADAADEEAPHFGRYRAWLALACEYLRVTDDDAYLGPWDQQVEAPVLVIGTRFDPATPYAGTQPYADHFRNSRVLTVEGWGHTTLGKSSCADGVLARYLVDLTVPDHGATCHQDVQPFGMKSTYDDGWHGPDDGWLSSRDGWHGPAHDSPPATGQ</sequence>
<dbReference type="RefSeq" id="WP_162449551.1">
    <property type="nucleotide sequence ID" value="NZ_WLZY01000002.1"/>
</dbReference>
<organism evidence="8 9">
    <name type="scientific">Phytoactinopolyspora mesophila</name>
    <dbReference type="NCBI Taxonomy" id="2650750"/>
    <lineage>
        <taxon>Bacteria</taxon>
        <taxon>Bacillati</taxon>
        <taxon>Actinomycetota</taxon>
        <taxon>Actinomycetes</taxon>
        <taxon>Jiangellales</taxon>
        <taxon>Jiangellaceae</taxon>
        <taxon>Phytoactinopolyspora</taxon>
    </lineage>
</organism>
<evidence type="ECO:0000256" key="2">
    <source>
        <dbReference type="ARBA" id="ARBA00022729"/>
    </source>
</evidence>
<feature type="domain" description="Peptidase S33 tripeptidyl aminopeptidase-like C-terminal" evidence="7">
    <location>
        <begin position="444"/>
        <end position="545"/>
    </location>
</feature>
<feature type="domain" description="AB hydrolase-1" evidence="6">
    <location>
        <begin position="119"/>
        <end position="268"/>
    </location>
</feature>
<comment type="caution">
    <text evidence="8">The sequence shown here is derived from an EMBL/GenBank/DDBJ whole genome shotgun (WGS) entry which is preliminary data.</text>
</comment>
<name>A0A7K3M322_9ACTN</name>
<feature type="chain" id="PRO_5029796347" evidence="5">
    <location>
        <begin position="31"/>
        <end position="589"/>
    </location>
</feature>
<dbReference type="SUPFAM" id="SSF53474">
    <property type="entry name" value="alpha/beta-Hydrolases"/>
    <property type="match status" value="1"/>
</dbReference>
<proteinExistence type="inferred from homology"/>
<feature type="region of interest" description="Disordered" evidence="4">
    <location>
        <begin position="392"/>
        <end position="432"/>
    </location>
</feature>
<dbReference type="InterPro" id="IPR013595">
    <property type="entry name" value="Pept_S33_TAP-like_C"/>
</dbReference>
<dbReference type="InterPro" id="IPR051601">
    <property type="entry name" value="Serine_prot/Carboxylest_S33"/>
</dbReference>
<dbReference type="Proteomes" id="UP000460435">
    <property type="component" value="Unassembled WGS sequence"/>
</dbReference>
<accession>A0A7K3M322</accession>
<evidence type="ECO:0000256" key="4">
    <source>
        <dbReference type="SAM" id="MobiDB-lite"/>
    </source>
</evidence>
<evidence type="ECO:0000256" key="1">
    <source>
        <dbReference type="ARBA" id="ARBA00010088"/>
    </source>
</evidence>
<dbReference type="Pfam" id="PF08386">
    <property type="entry name" value="Abhydrolase_4"/>
    <property type="match status" value="1"/>
</dbReference>
<evidence type="ECO:0000256" key="5">
    <source>
        <dbReference type="SAM" id="SignalP"/>
    </source>
</evidence>
<evidence type="ECO:0000313" key="8">
    <source>
        <dbReference type="EMBL" id="NDL56848.1"/>
    </source>
</evidence>
<keyword evidence="2 5" id="KW-0732">Signal</keyword>
<dbReference type="InterPro" id="IPR029058">
    <property type="entry name" value="AB_hydrolase_fold"/>
</dbReference>
<comment type="similarity">
    <text evidence="1">Belongs to the peptidase S33 family.</text>
</comment>
<dbReference type="Pfam" id="PF00561">
    <property type="entry name" value="Abhydrolase_1"/>
    <property type="match status" value="1"/>
</dbReference>
<dbReference type="PANTHER" id="PTHR43248:SF29">
    <property type="entry name" value="TRIPEPTIDYL AMINOPEPTIDASE"/>
    <property type="match status" value="1"/>
</dbReference>
<feature type="signal peptide" evidence="5">
    <location>
        <begin position="1"/>
        <end position="30"/>
    </location>
</feature>
<reference evidence="8 9" key="1">
    <citation type="submission" date="2019-11" db="EMBL/GenBank/DDBJ databases">
        <authorList>
            <person name="Li X.-J."/>
            <person name="Feng X.-M."/>
        </authorList>
    </citation>
    <scope>NUCLEOTIDE SEQUENCE [LARGE SCALE GENOMIC DNA]</scope>
    <source>
        <strain evidence="8 9">XMNu-373</strain>
    </source>
</reference>
<gene>
    <name evidence="8" type="ORF">F7O44_07155</name>
</gene>
<dbReference type="Gene3D" id="3.40.50.1820">
    <property type="entry name" value="alpha/beta hydrolase"/>
    <property type="match status" value="1"/>
</dbReference>
<protein>
    <submittedName>
        <fullName evidence="8">Alpha/beta fold hydrolase</fullName>
    </submittedName>
</protein>
<feature type="region of interest" description="Disordered" evidence="4">
    <location>
        <begin position="569"/>
        <end position="589"/>
    </location>
</feature>
<evidence type="ECO:0000259" key="7">
    <source>
        <dbReference type="Pfam" id="PF08386"/>
    </source>
</evidence>
<dbReference type="EMBL" id="WLZY01000002">
    <property type="protein sequence ID" value="NDL56848.1"/>
    <property type="molecule type" value="Genomic_DNA"/>
</dbReference>